<keyword evidence="5" id="KW-1185">Reference proteome</keyword>
<dbReference type="PANTHER" id="PTHR12395">
    <property type="entry name" value="DOM-3 RELATED"/>
    <property type="match status" value="1"/>
</dbReference>
<evidence type="ECO:0000259" key="3">
    <source>
        <dbReference type="Pfam" id="PF08652"/>
    </source>
</evidence>
<name>A0ABY7FFW3_MYAAR</name>
<evidence type="ECO:0000256" key="1">
    <source>
        <dbReference type="ARBA" id="ARBA00006562"/>
    </source>
</evidence>
<dbReference type="Proteomes" id="UP001164746">
    <property type="component" value="Chromosome 12"/>
</dbReference>
<reference evidence="4" key="1">
    <citation type="submission" date="2022-11" db="EMBL/GenBank/DDBJ databases">
        <title>Centuries of genome instability and evolution in soft-shell clam transmissible cancer (bioRxiv).</title>
        <authorList>
            <person name="Hart S.F.M."/>
            <person name="Yonemitsu M.A."/>
            <person name="Giersch R.M."/>
            <person name="Beal B.F."/>
            <person name="Arriagada G."/>
            <person name="Davis B.W."/>
            <person name="Ostrander E.A."/>
            <person name="Goff S.P."/>
            <person name="Metzger M.J."/>
        </authorList>
    </citation>
    <scope>NUCLEOTIDE SEQUENCE</scope>
    <source>
        <strain evidence="4">MELC-2E11</strain>
        <tissue evidence="4">Siphon/mantle</tissue>
    </source>
</reference>
<comment type="similarity">
    <text evidence="1 2">Belongs to the DXO/Dom3Z family.</text>
</comment>
<organism evidence="4 5">
    <name type="scientific">Mya arenaria</name>
    <name type="common">Soft-shell clam</name>
    <dbReference type="NCBI Taxonomy" id="6604"/>
    <lineage>
        <taxon>Eukaryota</taxon>
        <taxon>Metazoa</taxon>
        <taxon>Spiralia</taxon>
        <taxon>Lophotrochozoa</taxon>
        <taxon>Mollusca</taxon>
        <taxon>Bivalvia</taxon>
        <taxon>Autobranchia</taxon>
        <taxon>Heteroconchia</taxon>
        <taxon>Euheterodonta</taxon>
        <taxon>Imparidentia</taxon>
        <taxon>Neoheterodontei</taxon>
        <taxon>Myida</taxon>
        <taxon>Myoidea</taxon>
        <taxon>Myidae</taxon>
        <taxon>Mya</taxon>
    </lineage>
</organism>
<keyword evidence="2" id="KW-0540">Nuclease</keyword>
<comment type="cofactor">
    <cofactor evidence="2">
        <name>a divalent metal cation</name>
        <dbReference type="ChEBI" id="CHEBI:60240"/>
    </cofactor>
</comment>
<dbReference type="PANTHER" id="PTHR12395:SF9">
    <property type="entry name" value="DECAPPING AND EXORIBONUCLEASE PROTEIN"/>
    <property type="match status" value="1"/>
</dbReference>
<keyword evidence="2" id="KW-0378">Hydrolase</keyword>
<evidence type="ECO:0000256" key="2">
    <source>
        <dbReference type="RuleBase" id="RU367113"/>
    </source>
</evidence>
<feature type="domain" description="RAI1-like" evidence="3">
    <location>
        <begin position="91"/>
        <end position="140"/>
    </location>
</feature>
<gene>
    <name evidence="4" type="ORF">MAR_014929</name>
</gene>
<proteinExistence type="inferred from homology"/>
<dbReference type="EMBL" id="CP111023">
    <property type="protein sequence ID" value="WAR20955.1"/>
    <property type="molecule type" value="Genomic_DNA"/>
</dbReference>
<accession>A0ABY7FFW3</accession>
<dbReference type="InterPro" id="IPR013961">
    <property type="entry name" value="RAI1"/>
</dbReference>
<sequence>MTEDDKKMSAWGSKFAQYLTAIFSSKVDAVSQESPDGTDGPSVELAHTSRSCGLQVHAAEVVDTECSYGPVFVVPIALQTGRSSCRGGHSVFLFKLLKWWAQSVLIGVSEIVCGLRDDNGIVSVLRTFPTENIPIIAANEFSDGRVTCKRQTEDEYKFLPSWYTDNEPR</sequence>
<keyword evidence="2" id="KW-0479">Metal-binding</keyword>
<keyword evidence="2" id="KW-0547">Nucleotide-binding</keyword>
<comment type="subcellular location">
    <subcellularLocation>
        <location evidence="2">Nucleus</location>
    </subcellularLocation>
</comment>
<evidence type="ECO:0000313" key="4">
    <source>
        <dbReference type="EMBL" id="WAR20955.1"/>
    </source>
</evidence>
<dbReference type="Pfam" id="PF08652">
    <property type="entry name" value="RAI1"/>
    <property type="match status" value="1"/>
</dbReference>
<protein>
    <recommendedName>
        <fullName evidence="2">Decapping nuclease</fullName>
        <ecNumber evidence="2">3.6.1.-</ecNumber>
    </recommendedName>
</protein>
<keyword evidence="2" id="KW-0694">RNA-binding</keyword>
<dbReference type="InterPro" id="IPR039039">
    <property type="entry name" value="RAI1-like_fam"/>
</dbReference>
<comment type="function">
    <text evidence="2">Decapping enzyme for NAD-capped RNAs: specifically hydrolyzes the nicotinamide adenine dinucleotide (NAD) cap from a subset of RNAs by removing the entire NAD moiety from the 5'-end of an NAD-capped RNA.</text>
</comment>
<keyword evidence="2" id="KW-0539">Nucleus</keyword>
<dbReference type="EC" id="3.6.1.-" evidence="2"/>
<evidence type="ECO:0000313" key="5">
    <source>
        <dbReference type="Proteomes" id="UP001164746"/>
    </source>
</evidence>